<comment type="caution">
    <text evidence="3">The sequence shown here is derived from an EMBL/GenBank/DDBJ whole genome shotgun (WGS) entry which is preliminary data.</text>
</comment>
<evidence type="ECO:0000259" key="2">
    <source>
        <dbReference type="Pfam" id="PF12623"/>
    </source>
</evidence>
<feature type="region of interest" description="Disordered" evidence="1">
    <location>
        <begin position="444"/>
        <end position="473"/>
    </location>
</feature>
<dbReference type="Proteomes" id="UP001595975">
    <property type="component" value="Unassembled WGS sequence"/>
</dbReference>
<dbReference type="InterPro" id="IPR038546">
    <property type="entry name" value="Hen1_N_sf"/>
</dbReference>
<dbReference type="RefSeq" id="WP_380229444.1">
    <property type="nucleotide sequence ID" value="NZ_JBHSOF010000067.1"/>
</dbReference>
<reference evidence="4" key="1">
    <citation type="journal article" date="2019" name="Int. J. Syst. Evol. Microbiol.">
        <title>The Global Catalogue of Microorganisms (GCM) 10K type strain sequencing project: providing services to taxonomists for standard genome sequencing and annotation.</title>
        <authorList>
            <consortium name="The Broad Institute Genomics Platform"/>
            <consortium name="The Broad Institute Genome Sequencing Center for Infectious Disease"/>
            <person name="Wu L."/>
            <person name="Ma J."/>
        </authorList>
    </citation>
    <scope>NUCLEOTIDE SEQUENCE [LARGE SCALE GENOMIC DNA]</scope>
    <source>
        <strain evidence="4">CGMCC 4.1437</strain>
    </source>
</reference>
<feature type="region of interest" description="Disordered" evidence="1">
    <location>
        <begin position="161"/>
        <end position="180"/>
    </location>
</feature>
<dbReference type="Gene3D" id="3.30.1610.20">
    <property type="entry name" value="Hen1, N-terminal domain"/>
    <property type="match status" value="1"/>
</dbReference>
<feature type="domain" description="Hen1 N-terminal" evidence="2">
    <location>
        <begin position="1"/>
        <end position="252"/>
    </location>
</feature>
<dbReference type="EMBL" id="JBHSOF010000067">
    <property type="protein sequence ID" value="MFC5667759.1"/>
    <property type="molecule type" value="Genomic_DNA"/>
</dbReference>
<organism evidence="3 4">
    <name type="scientific">Kitasatospora misakiensis</name>
    <dbReference type="NCBI Taxonomy" id="67330"/>
    <lineage>
        <taxon>Bacteria</taxon>
        <taxon>Bacillati</taxon>
        <taxon>Actinomycetota</taxon>
        <taxon>Actinomycetes</taxon>
        <taxon>Kitasatosporales</taxon>
        <taxon>Streptomycetaceae</taxon>
        <taxon>Kitasatospora</taxon>
    </lineage>
</organism>
<evidence type="ECO:0000256" key="1">
    <source>
        <dbReference type="SAM" id="MobiDB-lite"/>
    </source>
</evidence>
<protein>
    <recommendedName>
        <fullName evidence="2">Hen1 N-terminal domain-containing protein</fullName>
    </recommendedName>
</protein>
<sequence>MLISATGTAGSPATDLARLLHRRPDEVHQVSTAFGEAHVFFPEADADRCTLALLVEVDPEALLRGRRGKGQPPVTRDESVDDRPFAGSSLLAAALRTVFRQPLGQPPAPEGDTALPLEIELPVVRADREPESTPGGDGVTLVRRLFEPLGWRVEAAEVPLDAAPTAPGPDRAVEPAHPGPGGSPYVRLRLAAPAVRPAEALRQLVALLPVLDGAAPHWVPPERPGADRLFAAHPERALIARRLARHDDAVTQAEDEKRGEGAAVRAVLGALGATRVVHLGCGHGALLAELLGDGRFAELLGVDVSPAALAVAARRLGLERTADPAPEWELRAAPGRTRLRLVQGAPIYADARSTGFDAMVFAAPAEALAETAAEGTAEEPADTSTERVTPAAHPAYLEYAVFGAARPPAAVATAPPGADGAAFAAWARRTATGYGYAVTLHPADGAPAPAGPRPPRLALFERDTPATGGGGPR</sequence>
<accession>A0ABW0XF84</accession>
<proteinExistence type="predicted"/>
<dbReference type="Pfam" id="PF12623">
    <property type="entry name" value="Hen1_L"/>
    <property type="match status" value="1"/>
</dbReference>
<name>A0ABW0XF84_9ACTN</name>
<evidence type="ECO:0000313" key="4">
    <source>
        <dbReference type="Proteomes" id="UP001595975"/>
    </source>
</evidence>
<dbReference type="Gene3D" id="3.40.50.150">
    <property type="entry name" value="Vaccinia Virus protein VP39"/>
    <property type="match status" value="1"/>
</dbReference>
<dbReference type="SUPFAM" id="SSF53335">
    <property type="entry name" value="S-adenosyl-L-methionine-dependent methyltransferases"/>
    <property type="match status" value="1"/>
</dbReference>
<gene>
    <name evidence="3" type="ORF">ACFP3U_32945</name>
</gene>
<dbReference type="InterPro" id="IPR024740">
    <property type="entry name" value="Hen1_N"/>
</dbReference>
<evidence type="ECO:0000313" key="3">
    <source>
        <dbReference type="EMBL" id="MFC5667759.1"/>
    </source>
</evidence>
<keyword evidence="4" id="KW-1185">Reference proteome</keyword>
<dbReference type="InterPro" id="IPR029063">
    <property type="entry name" value="SAM-dependent_MTases_sf"/>
</dbReference>